<feature type="domain" description="VOC" evidence="1">
    <location>
        <begin position="5"/>
        <end position="144"/>
    </location>
</feature>
<reference evidence="2 3" key="1">
    <citation type="submission" date="2021-01" db="EMBL/GenBank/DDBJ databases">
        <title>Sequencing the genomes of 1000 actinobacteria strains.</title>
        <authorList>
            <person name="Klenk H.-P."/>
        </authorList>
    </citation>
    <scope>NUCLEOTIDE SEQUENCE [LARGE SCALE GENOMIC DNA]</scope>
    <source>
        <strain evidence="2 3">DSM 13057</strain>
    </source>
</reference>
<dbReference type="Proteomes" id="UP000776164">
    <property type="component" value="Unassembled WGS sequence"/>
</dbReference>
<sequence>MAYLRLHHVNVTSDDMSILTEFYGNALGLPLLPSPPMIATSASETTDGDAAWDNSAKFYEAGDPTELQIHATQRQPYLAAQEGHSVNPLIQGHFAFRTDDIEAIKARLTEHGVPFDDWGIWSVKGWHQIFFTDPAGNMIEIHQVVSDSAAPAESAE</sequence>
<organism evidence="2 3">
    <name type="scientific">Subtercola frigoramans</name>
    <dbReference type="NCBI Taxonomy" id="120298"/>
    <lineage>
        <taxon>Bacteria</taxon>
        <taxon>Bacillati</taxon>
        <taxon>Actinomycetota</taxon>
        <taxon>Actinomycetes</taxon>
        <taxon>Micrococcales</taxon>
        <taxon>Microbacteriaceae</taxon>
        <taxon>Subtercola</taxon>
    </lineage>
</organism>
<evidence type="ECO:0000259" key="1">
    <source>
        <dbReference type="PROSITE" id="PS51819"/>
    </source>
</evidence>
<name>A0ABS2L181_9MICO</name>
<evidence type="ECO:0000313" key="2">
    <source>
        <dbReference type="EMBL" id="MBM7470834.1"/>
    </source>
</evidence>
<accession>A0ABS2L181</accession>
<dbReference type="InterPro" id="IPR004360">
    <property type="entry name" value="Glyas_Fos-R_dOase_dom"/>
</dbReference>
<dbReference type="InterPro" id="IPR037523">
    <property type="entry name" value="VOC_core"/>
</dbReference>
<dbReference type="Pfam" id="PF00903">
    <property type="entry name" value="Glyoxalase"/>
    <property type="match status" value="1"/>
</dbReference>
<keyword evidence="3" id="KW-1185">Reference proteome</keyword>
<dbReference type="EMBL" id="JAFBBU010000001">
    <property type="protein sequence ID" value="MBM7470834.1"/>
    <property type="molecule type" value="Genomic_DNA"/>
</dbReference>
<dbReference type="InterPro" id="IPR029068">
    <property type="entry name" value="Glyas_Bleomycin-R_OHBP_Dase"/>
</dbReference>
<protein>
    <submittedName>
        <fullName evidence="2">Catechol 2,3-dioxygenase-like lactoylglutathione lyase family enzyme</fullName>
    </submittedName>
</protein>
<dbReference type="Gene3D" id="3.10.180.10">
    <property type="entry name" value="2,3-Dihydroxybiphenyl 1,2-Dioxygenase, domain 1"/>
    <property type="match status" value="1"/>
</dbReference>
<gene>
    <name evidence="2" type="ORF">JOE66_000468</name>
</gene>
<proteinExistence type="predicted"/>
<dbReference type="SUPFAM" id="SSF54593">
    <property type="entry name" value="Glyoxalase/Bleomycin resistance protein/Dihydroxybiphenyl dioxygenase"/>
    <property type="match status" value="1"/>
</dbReference>
<dbReference type="RefSeq" id="WP_205106530.1">
    <property type="nucleotide sequence ID" value="NZ_BAAAHT010000018.1"/>
</dbReference>
<comment type="caution">
    <text evidence="2">The sequence shown here is derived from an EMBL/GenBank/DDBJ whole genome shotgun (WGS) entry which is preliminary data.</text>
</comment>
<evidence type="ECO:0000313" key="3">
    <source>
        <dbReference type="Proteomes" id="UP000776164"/>
    </source>
</evidence>
<dbReference type="PROSITE" id="PS51819">
    <property type="entry name" value="VOC"/>
    <property type="match status" value="1"/>
</dbReference>